<feature type="region of interest" description="Disordered" evidence="2">
    <location>
        <begin position="1"/>
        <end position="33"/>
    </location>
</feature>
<feature type="compositionally biased region" description="Polar residues" evidence="2">
    <location>
        <begin position="308"/>
        <end position="342"/>
    </location>
</feature>
<feature type="compositionally biased region" description="Basic and acidic residues" evidence="2">
    <location>
        <begin position="343"/>
        <end position="360"/>
    </location>
</feature>
<dbReference type="Proteomes" id="UP000507470">
    <property type="component" value="Unassembled WGS sequence"/>
</dbReference>
<keyword evidence="4" id="KW-1185">Reference proteome</keyword>
<feature type="region of interest" description="Disordered" evidence="2">
    <location>
        <begin position="293"/>
        <end position="360"/>
    </location>
</feature>
<sequence>MSAFKQNGHRLSQKQMPASKEDGSQHQKEMTLNKTPIRFHRNRASIQKRPMPASKETDASIQRRQMLAYKEDGCQHPKEMTGVKRHLKEQHNICLIEFTYTFIHEIEYYVQNNATHRERCEEAYQRKKEKYTELMTTCRERGWKAWLFPVEVGCRGFPAQSVWRMLQAMGIVGKARKTAVRQLGEAAERSSCWLWHRRDDLSWKPSADELEPSEDIKAPAESDRDSEMKEDEQSREYDSRKAEYHHLSNATTRKRKRTTTQMVQTTLTGEKAEAKCHCGKICKNQRGLKIHQSRSGCSRGIVTEQRTDLSGETQENPSQDTNHSARNLSASVTSHDSSQSLNGEEHITQQRQETSHQKERIAWPKMNSEAQWRDLNDDLGVILETSLQGCVERRIETLTSLIYNIGKERFGVEERKEKSNTKQTPNRREQKIKQLRKELKDLNRRYKKSNEIEKLGIACITDSVSEELRRTRRAKQLKNSNKKKAKNRANFIKNPYNYTKTLLGGERTGHLHCSKEEVEKYLHETHSDKERETPLGYCPRVEEEEQPTIEFETKEPTWKEVCEVVKKARTGSAPGYSGVPYKVYKKCPKILRKLWQLFRTLWKKGIIPESWQKAEGCFVPKEKDSKDISQFRTISLLSVEEKSIYLYWQTG</sequence>
<evidence type="ECO:0000313" key="3">
    <source>
        <dbReference type="EMBL" id="CAC5381747.1"/>
    </source>
</evidence>
<feature type="coiled-coil region" evidence="1">
    <location>
        <begin position="425"/>
        <end position="488"/>
    </location>
</feature>
<keyword evidence="1" id="KW-0175">Coiled coil</keyword>
<protein>
    <recommendedName>
        <fullName evidence="5">Reverse transcriptase domain-containing protein</fullName>
    </recommendedName>
</protein>
<feature type="compositionally biased region" description="Basic and acidic residues" evidence="2">
    <location>
        <begin position="19"/>
        <end position="31"/>
    </location>
</feature>
<evidence type="ECO:0008006" key="5">
    <source>
        <dbReference type="Google" id="ProtNLM"/>
    </source>
</evidence>
<dbReference type="EMBL" id="CACVKT020003103">
    <property type="protein sequence ID" value="CAC5381747.1"/>
    <property type="molecule type" value="Genomic_DNA"/>
</dbReference>
<dbReference type="AlphaFoldDB" id="A0A6J8BHV5"/>
<reference evidence="3 4" key="1">
    <citation type="submission" date="2020-06" db="EMBL/GenBank/DDBJ databases">
        <authorList>
            <person name="Li R."/>
            <person name="Bekaert M."/>
        </authorList>
    </citation>
    <scope>NUCLEOTIDE SEQUENCE [LARGE SCALE GENOMIC DNA]</scope>
    <source>
        <strain evidence="4">wild</strain>
    </source>
</reference>
<evidence type="ECO:0000256" key="2">
    <source>
        <dbReference type="SAM" id="MobiDB-lite"/>
    </source>
</evidence>
<proteinExistence type="predicted"/>
<evidence type="ECO:0000256" key="1">
    <source>
        <dbReference type="SAM" id="Coils"/>
    </source>
</evidence>
<organism evidence="3 4">
    <name type="scientific">Mytilus coruscus</name>
    <name type="common">Sea mussel</name>
    <dbReference type="NCBI Taxonomy" id="42192"/>
    <lineage>
        <taxon>Eukaryota</taxon>
        <taxon>Metazoa</taxon>
        <taxon>Spiralia</taxon>
        <taxon>Lophotrochozoa</taxon>
        <taxon>Mollusca</taxon>
        <taxon>Bivalvia</taxon>
        <taxon>Autobranchia</taxon>
        <taxon>Pteriomorphia</taxon>
        <taxon>Mytilida</taxon>
        <taxon>Mytiloidea</taxon>
        <taxon>Mytilidae</taxon>
        <taxon>Mytilinae</taxon>
        <taxon>Mytilus</taxon>
    </lineage>
</organism>
<accession>A0A6J8BHV5</accession>
<gene>
    <name evidence="3" type="ORF">MCOR_17617</name>
</gene>
<feature type="region of interest" description="Disordered" evidence="2">
    <location>
        <begin position="205"/>
        <end position="262"/>
    </location>
</feature>
<feature type="compositionally biased region" description="Basic and acidic residues" evidence="2">
    <location>
        <begin position="214"/>
        <end position="246"/>
    </location>
</feature>
<evidence type="ECO:0000313" key="4">
    <source>
        <dbReference type="Proteomes" id="UP000507470"/>
    </source>
</evidence>
<dbReference type="OrthoDB" id="447743at2759"/>
<name>A0A6J8BHV5_MYTCO</name>